<dbReference type="InterPro" id="IPR015422">
    <property type="entry name" value="PyrdxlP-dep_Trfase_small"/>
</dbReference>
<dbReference type="EC" id="5.4.3.8" evidence="7"/>
<evidence type="ECO:0000256" key="3">
    <source>
        <dbReference type="ARBA" id="ARBA00008981"/>
    </source>
</evidence>
<evidence type="ECO:0000256" key="2">
    <source>
        <dbReference type="ARBA" id="ARBA00004819"/>
    </source>
</evidence>
<dbReference type="AlphaFoldDB" id="A0A8J7RM41"/>
<feature type="modified residue" description="N6-(pyridoxal phosphate)lysine" evidence="7">
    <location>
        <position position="267"/>
    </location>
</feature>
<dbReference type="RefSeq" id="WP_210512882.1">
    <property type="nucleotide sequence ID" value="NZ_JAFIDN010000010.1"/>
</dbReference>
<dbReference type="PANTHER" id="PTHR43713">
    <property type="entry name" value="GLUTAMATE-1-SEMIALDEHYDE 2,1-AMINOMUTASE"/>
    <property type="match status" value="1"/>
</dbReference>
<dbReference type="PANTHER" id="PTHR43713:SF3">
    <property type="entry name" value="GLUTAMATE-1-SEMIALDEHYDE 2,1-AMINOMUTASE 1, CHLOROPLASTIC-RELATED"/>
    <property type="match status" value="1"/>
</dbReference>
<keyword evidence="9" id="KW-1185">Reference proteome</keyword>
<evidence type="ECO:0000256" key="5">
    <source>
        <dbReference type="ARBA" id="ARBA00023235"/>
    </source>
</evidence>
<comment type="similarity">
    <text evidence="3 7">Belongs to the class-III pyridoxal-phosphate-dependent aminotransferase family. HemL subfamily.</text>
</comment>
<dbReference type="GO" id="GO:0030170">
    <property type="term" value="F:pyridoxal phosphate binding"/>
    <property type="evidence" value="ECO:0007669"/>
    <property type="project" value="InterPro"/>
</dbReference>
<dbReference type="InterPro" id="IPR015424">
    <property type="entry name" value="PyrdxlP-dep_Trfase"/>
</dbReference>
<comment type="pathway">
    <text evidence="2">Porphyrin-containing compound metabolism; protoporphyrin-IX biosynthesis; 5-aminolevulinate from L-glutamyl-tRNA(Glu): step 2/2.</text>
</comment>
<keyword evidence="5 7" id="KW-0413">Isomerase</keyword>
<protein>
    <recommendedName>
        <fullName evidence="7">Glutamate-1-semialdehyde 2,1-aminomutase</fullName>
        <shortName evidence="7">GSA</shortName>
        <ecNumber evidence="7">5.4.3.8</ecNumber>
    </recommendedName>
    <alternativeName>
        <fullName evidence="7">Glutamate-1-semialdehyde aminotransferase</fullName>
        <shortName evidence="7">GSA-AT</shortName>
    </alternativeName>
</protein>
<keyword evidence="7" id="KW-0963">Cytoplasm</keyword>
<gene>
    <name evidence="7 8" type="primary">hemL</name>
    <name evidence="8" type="ORF">NATSA_12170</name>
</gene>
<evidence type="ECO:0000313" key="9">
    <source>
        <dbReference type="Proteomes" id="UP000673975"/>
    </source>
</evidence>
<comment type="catalytic activity">
    <reaction evidence="7">
        <text>(S)-4-amino-5-oxopentanoate = 5-aminolevulinate</text>
        <dbReference type="Rhea" id="RHEA:14265"/>
        <dbReference type="ChEBI" id="CHEBI:57501"/>
        <dbReference type="ChEBI" id="CHEBI:356416"/>
        <dbReference type="EC" id="5.4.3.8"/>
    </reaction>
</comment>
<dbReference type="GO" id="GO:0042286">
    <property type="term" value="F:glutamate-1-semialdehyde 2,1-aminomutase activity"/>
    <property type="evidence" value="ECO:0007669"/>
    <property type="project" value="UniProtKB-UniRule"/>
</dbReference>
<dbReference type="InterPro" id="IPR015421">
    <property type="entry name" value="PyrdxlP-dep_Trfase_major"/>
</dbReference>
<dbReference type="EMBL" id="JAFIDN010000010">
    <property type="protein sequence ID" value="MBP3193425.1"/>
    <property type="molecule type" value="Genomic_DNA"/>
</dbReference>
<dbReference type="InterPro" id="IPR005814">
    <property type="entry name" value="Aminotrans_3"/>
</dbReference>
<dbReference type="PROSITE" id="PS00600">
    <property type="entry name" value="AA_TRANSFER_CLASS_3"/>
    <property type="match status" value="1"/>
</dbReference>
<organism evidence="8 9">
    <name type="scientific">Natronogracilivirga saccharolytica</name>
    <dbReference type="NCBI Taxonomy" id="2812953"/>
    <lineage>
        <taxon>Bacteria</taxon>
        <taxon>Pseudomonadati</taxon>
        <taxon>Balneolota</taxon>
        <taxon>Balneolia</taxon>
        <taxon>Balneolales</taxon>
        <taxon>Cyclonatronaceae</taxon>
        <taxon>Natronogracilivirga</taxon>
    </lineage>
</organism>
<evidence type="ECO:0000256" key="4">
    <source>
        <dbReference type="ARBA" id="ARBA00022898"/>
    </source>
</evidence>
<reference evidence="8" key="1">
    <citation type="submission" date="2021-02" db="EMBL/GenBank/DDBJ databases">
        <title>Natronogracilivirga saccharolytica gen. nov. sp. nov. a new anaerobic, haloalkiliphilic carbohydrate-fermenting bacterium from soda lake and proposing of Cyclonatronumiaceae fam. nov. in the phylum Balneolaeota.</title>
        <authorList>
            <person name="Zhilina T.N."/>
            <person name="Sorokin D.Y."/>
            <person name="Zavarzina D.G."/>
            <person name="Toshchakov S.V."/>
            <person name="Kublanov I.V."/>
        </authorList>
    </citation>
    <scope>NUCLEOTIDE SEQUENCE</scope>
    <source>
        <strain evidence="8">Z-1702</strain>
    </source>
</reference>
<dbReference type="SUPFAM" id="SSF53383">
    <property type="entry name" value="PLP-dependent transferases"/>
    <property type="match status" value="1"/>
</dbReference>
<dbReference type="GO" id="GO:0006782">
    <property type="term" value="P:protoporphyrinogen IX biosynthetic process"/>
    <property type="evidence" value="ECO:0007669"/>
    <property type="project" value="UniProtKB-UniRule"/>
</dbReference>
<dbReference type="NCBIfam" id="NF000818">
    <property type="entry name" value="PRK00062.1"/>
    <property type="match status" value="1"/>
</dbReference>
<dbReference type="UniPathway" id="UPA00251">
    <property type="reaction ID" value="UER00317"/>
</dbReference>
<dbReference type="Pfam" id="PF00202">
    <property type="entry name" value="Aminotran_3"/>
    <property type="match status" value="1"/>
</dbReference>
<comment type="cofactor">
    <cofactor evidence="1 7">
        <name>pyridoxal 5'-phosphate</name>
        <dbReference type="ChEBI" id="CHEBI:597326"/>
    </cofactor>
</comment>
<dbReference type="Proteomes" id="UP000673975">
    <property type="component" value="Unassembled WGS sequence"/>
</dbReference>
<keyword evidence="6 7" id="KW-0627">Porphyrin biosynthesis</keyword>
<dbReference type="InterPro" id="IPR049704">
    <property type="entry name" value="Aminotrans_3_PPA_site"/>
</dbReference>
<comment type="caution">
    <text evidence="8">The sequence shown here is derived from an EMBL/GenBank/DDBJ whole genome shotgun (WGS) entry which is preliminary data.</text>
</comment>
<dbReference type="InterPro" id="IPR004639">
    <property type="entry name" value="4pyrrol_synth_GluAld_NH2Trfase"/>
</dbReference>
<evidence type="ECO:0000256" key="1">
    <source>
        <dbReference type="ARBA" id="ARBA00001933"/>
    </source>
</evidence>
<dbReference type="HAMAP" id="MF_00375">
    <property type="entry name" value="HemL_aminotrans_3"/>
    <property type="match status" value="1"/>
</dbReference>
<dbReference type="NCBIfam" id="TIGR00713">
    <property type="entry name" value="hemL"/>
    <property type="match status" value="1"/>
</dbReference>
<dbReference type="FunFam" id="3.40.640.10:FF:000021">
    <property type="entry name" value="Glutamate-1-semialdehyde 2,1-aminomutase"/>
    <property type="match status" value="1"/>
</dbReference>
<sequence>MPYPNSQKYFEEAGKFIPGGVNSPARAFKGVGGTPLFMKKAEGAFMYDEDGNELIDYIGSWGPMILGHAFPAVVEAVRNAALGSTSFGTPTVIENRMAELVCSLVPGLDKIRMTNSGTEATMSTIRVARGYTGRDKVIKFEGCYHGHGDAFLIKAGSGALTLGQPSSPGVTAGTAKDTLTADYNSIDSVRKLLEENRDEVAAIILEPVAGNMGCVPPKKGFLEGLRKLCDEHGVLLIFDEVMCGFRVAPGGATERYGVQPDLMAFGKVIGAGMPVGAFGGSDEVMSVVSPNGPVYQAGTLSGNPVAMSAGLALLGELKKNPHIYDDLEAQSAKLENGMLEVFEKHGITVANNRVGSMLGFFFCEGPVESFADVSRTDTKFFSRFFHSMLAEGVYLPPSAFEAWFVSHKHDDAVIQRTIDAADKALASMNKTGETR</sequence>
<dbReference type="GO" id="GO:0008483">
    <property type="term" value="F:transaminase activity"/>
    <property type="evidence" value="ECO:0007669"/>
    <property type="project" value="InterPro"/>
</dbReference>
<evidence type="ECO:0000313" key="8">
    <source>
        <dbReference type="EMBL" id="MBP3193425.1"/>
    </source>
</evidence>
<name>A0A8J7RM41_9BACT</name>
<comment type="subunit">
    <text evidence="7">Homodimer.</text>
</comment>
<dbReference type="Gene3D" id="3.90.1150.10">
    <property type="entry name" value="Aspartate Aminotransferase, domain 1"/>
    <property type="match status" value="1"/>
</dbReference>
<proteinExistence type="inferred from homology"/>
<dbReference type="Gene3D" id="3.40.640.10">
    <property type="entry name" value="Type I PLP-dependent aspartate aminotransferase-like (Major domain)"/>
    <property type="match status" value="1"/>
</dbReference>
<evidence type="ECO:0000256" key="6">
    <source>
        <dbReference type="ARBA" id="ARBA00023244"/>
    </source>
</evidence>
<accession>A0A8J7RM41</accession>
<evidence type="ECO:0000256" key="7">
    <source>
        <dbReference type="HAMAP-Rule" id="MF_00375"/>
    </source>
</evidence>
<comment type="subcellular location">
    <subcellularLocation>
        <location evidence="7">Cytoplasm</location>
    </subcellularLocation>
</comment>
<keyword evidence="4 7" id="KW-0663">Pyridoxal phosphate</keyword>
<dbReference type="CDD" id="cd00610">
    <property type="entry name" value="OAT_like"/>
    <property type="match status" value="1"/>
</dbReference>
<dbReference type="GO" id="GO:0005737">
    <property type="term" value="C:cytoplasm"/>
    <property type="evidence" value="ECO:0007669"/>
    <property type="project" value="UniProtKB-SubCell"/>
</dbReference>